<proteinExistence type="predicted"/>
<name>A0A437QWX4_9PROT</name>
<dbReference type="RefSeq" id="WP_127764394.1">
    <property type="nucleotide sequence ID" value="NZ_SADE01000001.1"/>
</dbReference>
<dbReference type="EMBL" id="SADE01000001">
    <property type="protein sequence ID" value="RVU39022.1"/>
    <property type="molecule type" value="Genomic_DNA"/>
</dbReference>
<dbReference type="Proteomes" id="UP000287447">
    <property type="component" value="Unassembled WGS sequence"/>
</dbReference>
<organism evidence="1 2">
    <name type="scientific">Hwanghaeella grinnelliae</name>
    <dbReference type="NCBI Taxonomy" id="2500179"/>
    <lineage>
        <taxon>Bacteria</taxon>
        <taxon>Pseudomonadati</taxon>
        <taxon>Pseudomonadota</taxon>
        <taxon>Alphaproteobacteria</taxon>
        <taxon>Rhodospirillales</taxon>
        <taxon>Rhodospirillaceae</taxon>
        <taxon>Hwanghaeella</taxon>
    </lineage>
</organism>
<dbReference type="AlphaFoldDB" id="A0A437QWX4"/>
<keyword evidence="2" id="KW-1185">Reference proteome</keyword>
<gene>
    <name evidence="1" type="ORF">EOI86_07125</name>
</gene>
<sequence>MGSGAGKVILPLMSLAAAPMTGGASLAGLGGISGVGTAAGLANAGIGLLRDRSRARSEEAATAAEIQSTRTDKLLGELGLAEQRIEAEKRRARDLAAIANSGRSGASAKAGLAGAADRDNQAVFASLAGRQVALDSRARSRIAALRRRSRSGATDRAFGLLDDVRDIGGILNGASS</sequence>
<comment type="caution">
    <text evidence="1">The sequence shown here is derived from an EMBL/GenBank/DDBJ whole genome shotgun (WGS) entry which is preliminary data.</text>
</comment>
<accession>A0A437QWX4</accession>
<reference evidence="2" key="1">
    <citation type="submission" date="2019-01" db="EMBL/GenBank/DDBJ databases">
        <title>Gri0909 isolated from a small marine red alga.</title>
        <authorList>
            <person name="Kim J."/>
            <person name="Jeong S.E."/>
            <person name="Jeon C.O."/>
        </authorList>
    </citation>
    <scope>NUCLEOTIDE SEQUENCE [LARGE SCALE GENOMIC DNA]</scope>
    <source>
        <strain evidence="2">Gri0909</strain>
    </source>
</reference>
<protein>
    <submittedName>
        <fullName evidence="1">Uncharacterized protein</fullName>
    </submittedName>
</protein>
<evidence type="ECO:0000313" key="2">
    <source>
        <dbReference type="Proteomes" id="UP000287447"/>
    </source>
</evidence>
<evidence type="ECO:0000313" key="1">
    <source>
        <dbReference type="EMBL" id="RVU39022.1"/>
    </source>
</evidence>